<accession>A0ACB8HWJ5</accession>
<evidence type="ECO:0000313" key="1">
    <source>
        <dbReference type="EMBL" id="KAH9678958.1"/>
    </source>
</evidence>
<gene>
    <name evidence="1" type="ORF">KPL71_025922</name>
</gene>
<reference evidence="2" key="1">
    <citation type="journal article" date="2023" name="Hortic. Res.">
        <title>A chromosome-level phased genome enabling allele-level studies in sweet orange: a case study on citrus Huanglongbing tolerance.</title>
        <authorList>
            <person name="Wu B."/>
            <person name="Yu Q."/>
            <person name="Deng Z."/>
            <person name="Duan Y."/>
            <person name="Luo F."/>
            <person name="Gmitter F. Jr."/>
        </authorList>
    </citation>
    <scope>NUCLEOTIDE SEQUENCE [LARGE SCALE GENOMIC DNA]</scope>
    <source>
        <strain evidence="2">cv. Valencia</strain>
    </source>
</reference>
<sequence>MARVPYSSAIGSLMYAIMCTRPDICYDMGLVSKYQSNSGRKHWNAVKRIVAYLKGTADYSLCCQGGELHLIGYIDADGDGDLNERKSTSGYVFLLSRSVISWSSKKQTCVDLSTIEAEYVACSAAVQEAVWLKRFTEDLKIVTDSSRLVIIHCYSQATISFTKDAKYHSKSKHIETQYNFVREIVAQEKC</sequence>
<keyword evidence="2" id="KW-1185">Reference proteome</keyword>
<comment type="caution">
    <text evidence="1">The sequence shown here is derived from an EMBL/GenBank/DDBJ whole genome shotgun (WGS) entry which is preliminary data.</text>
</comment>
<evidence type="ECO:0000313" key="2">
    <source>
        <dbReference type="Proteomes" id="UP000829398"/>
    </source>
</evidence>
<protein>
    <submittedName>
        <fullName evidence="1">Uncharacterized protein</fullName>
    </submittedName>
</protein>
<organism evidence="1 2">
    <name type="scientific">Citrus sinensis</name>
    <name type="common">Sweet orange</name>
    <name type="synonym">Citrus aurantium var. sinensis</name>
    <dbReference type="NCBI Taxonomy" id="2711"/>
    <lineage>
        <taxon>Eukaryota</taxon>
        <taxon>Viridiplantae</taxon>
        <taxon>Streptophyta</taxon>
        <taxon>Embryophyta</taxon>
        <taxon>Tracheophyta</taxon>
        <taxon>Spermatophyta</taxon>
        <taxon>Magnoliopsida</taxon>
        <taxon>eudicotyledons</taxon>
        <taxon>Gunneridae</taxon>
        <taxon>Pentapetalae</taxon>
        <taxon>rosids</taxon>
        <taxon>malvids</taxon>
        <taxon>Sapindales</taxon>
        <taxon>Rutaceae</taxon>
        <taxon>Aurantioideae</taxon>
        <taxon>Citrus</taxon>
    </lineage>
</organism>
<dbReference type="Proteomes" id="UP000829398">
    <property type="component" value="Chromosome 9"/>
</dbReference>
<proteinExistence type="predicted"/>
<name>A0ACB8HWJ5_CITSI</name>
<dbReference type="EMBL" id="CM039178">
    <property type="protein sequence ID" value="KAH9678958.1"/>
    <property type="molecule type" value="Genomic_DNA"/>
</dbReference>